<organism evidence="1 2">
    <name type="scientific">Carnegiea gigantea</name>
    <dbReference type="NCBI Taxonomy" id="171969"/>
    <lineage>
        <taxon>Eukaryota</taxon>
        <taxon>Viridiplantae</taxon>
        <taxon>Streptophyta</taxon>
        <taxon>Embryophyta</taxon>
        <taxon>Tracheophyta</taxon>
        <taxon>Spermatophyta</taxon>
        <taxon>Magnoliopsida</taxon>
        <taxon>eudicotyledons</taxon>
        <taxon>Gunneridae</taxon>
        <taxon>Pentapetalae</taxon>
        <taxon>Caryophyllales</taxon>
        <taxon>Cactineae</taxon>
        <taxon>Cactaceae</taxon>
        <taxon>Cactoideae</taxon>
        <taxon>Echinocereeae</taxon>
        <taxon>Carnegiea</taxon>
    </lineage>
</organism>
<dbReference type="AlphaFoldDB" id="A0A9Q1JEN1"/>
<evidence type="ECO:0000313" key="2">
    <source>
        <dbReference type="Proteomes" id="UP001153076"/>
    </source>
</evidence>
<dbReference type="EMBL" id="JAKOGI010003443">
    <property type="protein sequence ID" value="KAJ8420422.1"/>
    <property type="molecule type" value="Genomic_DNA"/>
</dbReference>
<keyword evidence="2" id="KW-1185">Reference proteome</keyword>
<gene>
    <name evidence="1" type="ORF">Cgig2_012535</name>
</gene>
<dbReference type="Proteomes" id="UP001153076">
    <property type="component" value="Unassembled WGS sequence"/>
</dbReference>
<name>A0A9Q1JEN1_9CARY</name>
<proteinExistence type="predicted"/>
<sequence length="263" mass="30045">MDNHKQDIVKWKNGVGERIEQKLADTYQKIGCIAVVECYSVMLDFDATYEGDVVQIDDLPDGSFVVGTSTMSLGLLQRRRDTAIHVVALASSEAQVQPPICRVVAVRKLICVPDMTSLITYACTVEAVVDKLRQIDHSQLYNSSKKFHYFCGLEDTVLETNDYYRRRFVVYLREFTLEKRKLTFDSCARSCSHDAWFKRTRSKENKVIVISKLQSSVNKMKATLLETRVKMRSYKDSNVKLIHDLCSAKGSTKIGCARPQYRC</sequence>
<evidence type="ECO:0000313" key="1">
    <source>
        <dbReference type="EMBL" id="KAJ8420422.1"/>
    </source>
</evidence>
<comment type="caution">
    <text evidence="1">The sequence shown here is derived from an EMBL/GenBank/DDBJ whole genome shotgun (WGS) entry which is preliminary data.</text>
</comment>
<accession>A0A9Q1JEN1</accession>
<protein>
    <submittedName>
        <fullName evidence="1">Uncharacterized protein</fullName>
    </submittedName>
</protein>
<reference evidence="1" key="1">
    <citation type="submission" date="2022-04" db="EMBL/GenBank/DDBJ databases">
        <title>Carnegiea gigantea Genome sequencing and assembly v2.</title>
        <authorList>
            <person name="Copetti D."/>
            <person name="Sanderson M.J."/>
            <person name="Burquez A."/>
            <person name="Wojciechowski M.F."/>
        </authorList>
    </citation>
    <scope>NUCLEOTIDE SEQUENCE</scope>
    <source>
        <strain evidence="1">SGP5-SGP5p</strain>
        <tissue evidence="1">Aerial part</tissue>
    </source>
</reference>